<gene>
    <name evidence="3" type="primary">pilO</name>
    <name evidence="3" type="ORF">KDW96_18510</name>
</gene>
<dbReference type="PANTHER" id="PTHR39555">
    <property type="entry name" value="FIMBRIAL ASSEMBLY PROTEIN PILO-LIKE PROTEIN-RELATED"/>
    <property type="match status" value="1"/>
</dbReference>
<dbReference type="Proteomes" id="UP001059672">
    <property type="component" value="Chromosome"/>
</dbReference>
<dbReference type="InterPro" id="IPR007445">
    <property type="entry name" value="PilO"/>
</dbReference>
<keyword evidence="2" id="KW-0472">Membrane</keyword>
<protein>
    <submittedName>
        <fullName evidence="3">Type 4a pilus biogenesis protein PilO</fullName>
    </submittedName>
</protein>
<evidence type="ECO:0000313" key="4">
    <source>
        <dbReference type="Proteomes" id="UP001059672"/>
    </source>
</evidence>
<organism evidence="3 4">
    <name type="scientific">Pseudomonas benzenivorans</name>
    <dbReference type="NCBI Taxonomy" id="556533"/>
    <lineage>
        <taxon>Bacteria</taxon>
        <taxon>Pseudomonadati</taxon>
        <taxon>Pseudomonadota</taxon>
        <taxon>Gammaproteobacteria</taxon>
        <taxon>Pseudomonadales</taxon>
        <taxon>Pseudomonadaceae</taxon>
        <taxon>Pseudomonas</taxon>
    </lineage>
</organism>
<name>A0ABY5H4B0_9PSED</name>
<reference evidence="3" key="1">
    <citation type="submission" date="2021-04" db="EMBL/GenBank/DDBJ databases">
        <title>Oceanospirillales bacteria with DddD are important DMSP degraders in coastal seawater.</title>
        <authorList>
            <person name="Liu J."/>
        </authorList>
    </citation>
    <scope>NUCLEOTIDE SEQUENCE</scope>
    <source>
        <strain evidence="3">D13-4</strain>
    </source>
</reference>
<evidence type="ECO:0000313" key="3">
    <source>
        <dbReference type="EMBL" id="UTW07137.1"/>
    </source>
</evidence>
<evidence type="ECO:0000256" key="2">
    <source>
        <dbReference type="SAM" id="Phobius"/>
    </source>
</evidence>
<keyword evidence="1" id="KW-0175">Coiled coil</keyword>
<dbReference type="RefSeq" id="WP_255837698.1">
    <property type="nucleotide sequence ID" value="NZ_CP073346.1"/>
</dbReference>
<feature type="transmembrane region" description="Helical" evidence="2">
    <location>
        <begin position="15"/>
        <end position="36"/>
    </location>
</feature>
<dbReference type="InterPro" id="IPR014717">
    <property type="entry name" value="Transl_elong_EF1B/ribsomal_bS6"/>
</dbReference>
<evidence type="ECO:0000256" key="1">
    <source>
        <dbReference type="SAM" id="Coils"/>
    </source>
</evidence>
<keyword evidence="2" id="KW-1133">Transmembrane helix</keyword>
<dbReference type="EMBL" id="CP073346">
    <property type="protein sequence ID" value="UTW07137.1"/>
    <property type="molecule type" value="Genomic_DNA"/>
</dbReference>
<dbReference type="Gene3D" id="3.30.70.60">
    <property type="match status" value="1"/>
</dbReference>
<dbReference type="Pfam" id="PF04350">
    <property type="entry name" value="PilO"/>
    <property type="match status" value="1"/>
</dbReference>
<feature type="coiled-coil region" evidence="1">
    <location>
        <begin position="59"/>
        <end position="86"/>
    </location>
</feature>
<accession>A0ABY5H4B0</accession>
<sequence length="187" mass="21006">MSWDQWLKTLDSRSLVLAVGGAALLLTVALVSLLLVPQVKSYLAVGDSLALIEQTPGSGEQLDQELESLRQVVAQLERRLHGDMAQLPAKQLQNYVVDALQTLSWRHQVALSSVVPRQGTTIDRYQELVFEVELKGNYFDFYAWLQQLREALGFVVISHFDIQPLSTEPGQTPLSIKLSLTTYREIK</sequence>
<keyword evidence="2" id="KW-0812">Transmembrane</keyword>
<proteinExistence type="predicted"/>
<keyword evidence="4" id="KW-1185">Reference proteome</keyword>
<dbReference type="PANTHER" id="PTHR39555:SF1">
    <property type="entry name" value="TYPE IV PILUS INNER MEMBRANE COMPONENT PILO"/>
    <property type="match status" value="1"/>
</dbReference>